<organism evidence="1 2">
    <name type="scientific">[Candida] jaroonii</name>
    <dbReference type="NCBI Taxonomy" id="467808"/>
    <lineage>
        <taxon>Eukaryota</taxon>
        <taxon>Fungi</taxon>
        <taxon>Dikarya</taxon>
        <taxon>Ascomycota</taxon>
        <taxon>Saccharomycotina</taxon>
        <taxon>Pichiomycetes</taxon>
        <taxon>Debaryomycetaceae</taxon>
        <taxon>Yamadazyma</taxon>
    </lineage>
</organism>
<comment type="caution">
    <text evidence="1">The sequence shown here is derived from an EMBL/GenBank/DDBJ whole genome shotgun (WGS) entry which is preliminary data.</text>
</comment>
<dbReference type="EMBL" id="CALSDN010000006">
    <property type="protein sequence ID" value="CAH6721633.1"/>
    <property type="molecule type" value="Genomic_DNA"/>
</dbReference>
<proteinExistence type="predicted"/>
<dbReference type="Proteomes" id="UP001152531">
    <property type="component" value="Unassembled WGS sequence"/>
</dbReference>
<accession>A0ACA9YAG9</accession>
<sequence length="126" mass="13946">MVAQKIEWSSIEGQEHPTLGPAYVNNNQVYTSGIIGQNYGTGDIPESLADQTHLAIQNVKKVLEVSGSSLDKVFKVTAFISHADYSKEMNEIYATYFPQRPARSCVIAAFMDARVKFELEVIATTD</sequence>
<evidence type="ECO:0000313" key="2">
    <source>
        <dbReference type="Proteomes" id="UP001152531"/>
    </source>
</evidence>
<keyword evidence="2" id="KW-1185">Reference proteome</keyword>
<name>A0ACA9YAG9_9ASCO</name>
<reference evidence="1" key="1">
    <citation type="submission" date="2022-06" db="EMBL/GenBank/DDBJ databases">
        <authorList>
            <person name="Legras J.-L."/>
            <person name="Devillers H."/>
            <person name="Grondin C."/>
        </authorList>
    </citation>
    <scope>NUCLEOTIDE SEQUENCE</scope>
    <source>
        <strain evidence="1">CLIB 1444</strain>
    </source>
</reference>
<protein>
    <submittedName>
        <fullName evidence="1">Protein Hmf1p</fullName>
    </submittedName>
</protein>
<evidence type="ECO:0000313" key="1">
    <source>
        <dbReference type="EMBL" id="CAH6721633.1"/>
    </source>
</evidence>
<gene>
    <name evidence="1" type="ORF">CLIB1444_06S06612</name>
</gene>